<name>A0ACD4NPH4_9HYPH</name>
<gene>
    <name evidence="1" type="ORF">OXU80_28055</name>
</gene>
<organism evidence="1 2">
    <name type="scientific">Antarcticirhabdus aurantiaca</name>
    <dbReference type="NCBI Taxonomy" id="2606717"/>
    <lineage>
        <taxon>Bacteria</taxon>
        <taxon>Pseudomonadati</taxon>
        <taxon>Pseudomonadota</taxon>
        <taxon>Alphaproteobacteria</taxon>
        <taxon>Hyphomicrobiales</taxon>
        <taxon>Aurantimonadaceae</taxon>
        <taxon>Antarcticirhabdus</taxon>
    </lineage>
</organism>
<accession>A0ACD4NPH4</accession>
<keyword evidence="2" id="KW-1185">Reference proteome</keyword>
<dbReference type="EMBL" id="CP113520">
    <property type="protein sequence ID" value="WAJ28607.1"/>
    <property type="molecule type" value="Genomic_DNA"/>
</dbReference>
<sequence length="363" mass="39225">MIETVDPIALSALRPGMPTARLSEVLGALRGEHALDTGGKTAGWVAFLLGFEARLEVGGRIGQVRFGRHFPAEVPVDGVHIGATLAAVRVARPDLTFHETSTDDPERQLATVQSAEGICFEVRFVDQVVDLITIARAAATYPKIVLPAYPEPAGAPGAPFADPALKLAVLSALLRDGVIDLGKPEQLAAHVLDSESELDVFEENFEPRPEIRDWLERYPLDDALLGQVKSLSLDGGNEIYPFIDGGWGGEDDQFDVETLAGIEHLPNLETFDVTALIDRVDLRQLVGLPALRTIEIGVDVVHVEALLEMPALERVGQMSDAAYDEATGGGPTRAVYEALKARGVQIWVHWTTHVGPDEPPAYE</sequence>
<protein>
    <submittedName>
        <fullName evidence="1">Uncharacterized protein</fullName>
    </submittedName>
</protein>
<evidence type="ECO:0000313" key="2">
    <source>
        <dbReference type="Proteomes" id="UP001163223"/>
    </source>
</evidence>
<proteinExistence type="predicted"/>
<reference evidence="1" key="1">
    <citation type="submission" date="2022-11" db="EMBL/GenBank/DDBJ databases">
        <title>beta-Carotene-producing bacterium, Jeongeuplla avenae sp. nov., alleviates the salt stress of Arabidopsis seedlings.</title>
        <authorList>
            <person name="Jiang L."/>
            <person name="Lee J."/>
        </authorList>
    </citation>
    <scope>NUCLEOTIDE SEQUENCE</scope>
    <source>
        <strain evidence="1">DY_R2A_6</strain>
    </source>
</reference>
<dbReference type="Proteomes" id="UP001163223">
    <property type="component" value="Chromosome"/>
</dbReference>
<evidence type="ECO:0000313" key="1">
    <source>
        <dbReference type="EMBL" id="WAJ28607.1"/>
    </source>
</evidence>